<dbReference type="PANTHER" id="PTHR14146">
    <property type="entry name" value="EXOCYST COMPLEX COMPONENT 4"/>
    <property type="match status" value="1"/>
</dbReference>
<dbReference type="GO" id="GO:0006893">
    <property type="term" value="P:Golgi to plasma membrane transport"/>
    <property type="evidence" value="ECO:0007669"/>
    <property type="project" value="TreeGrafter"/>
</dbReference>
<evidence type="ECO:0000256" key="1">
    <source>
        <dbReference type="RuleBase" id="RU367079"/>
    </source>
</evidence>
<dbReference type="GO" id="GO:0000145">
    <property type="term" value="C:exocyst"/>
    <property type="evidence" value="ECO:0007669"/>
    <property type="project" value="UniProtKB-UniRule"/>
</dbReference>
<evidence type="ECO:0000313" key="2">
    <source>
        <dbReference type="EMBL" id="RHY52544.1"/>
    </source>
</evidence>
<dbReference type="GO" id="GO:0090522">
    <property type="term" value="P:vesicle tethering involved in exocytosis"/>
    <property type="evidence" value="ECO:0007669"/>
    <property type="project" value="UniProtKB-UniRule"/>
</dbReference>
<keyword evidence="1" id="KW-0813">Transport</keyword>
<comment type="similarity">
    <text evidence="1">Belongs to the SEC8 family.</text>
</comment>
<organism evidence="3 4">
    <name type="scientific">Aphanomyces astaci</name>
    <name type="common">Crayfish plague agent</name>
    <dbReference type="NCBI Taxonomy" id="112090"/>
    <lineage>
        <taxon>Eukaryota</taxon>
        <taxon>Sar</taxon>
        <taxon>Stramenopiles</taxon>
        <taxon>Oomycota</taxon>
        <taxon>Saprolegniomycetes</taxon>
        <taxon>Saprolegniales</taxon>
        <taxon>Verrucalvaceae</taxon>
        <taxon>Aphanomyces</taxon>
    </lineage>
</organism>
<evidence type="ECO:0000313" key="5">
    <source>
        <dbReference type="Proteomes" id="UP000283543"/>
    </source>
</evidence>
<dbReference type="VEuPathDB" id="FungiDB:H257_08343"/>
<dbReference type="EMBL" id="QUTB01005927">
    <property type="protein sequence ID" value="RHY52544.1"/>
    <property type="molecule type" value="Genomic_DNA"/>
</dbReference>
<proteinExistence type="inferred from homology"/>
<evidence type="ECO:0000313" key="4">
    <source>
        <dbReference type="Proteomes" id="UP000265716"/>
    </source>
</evidence>
<gene>
    <name evidence="2" type="ORF">DYB34_004477</name>
    <name evidence="3" type="ORF">DYB38_001632</name>
</gene>
<comment type="caution">
    <text evidence="3">The sequence shown here is derived from an EMBL/GenBank/DDBJ whole genome shotgun (WGS) entry which is preliminary data.</text>
</comment>
<evidence type="ECO:0000313" key="3">
    <source>
        <dbReference type="EMBL" id="RHY56883.1"/>
    </source>
</evidence>
<dbReference type="Proteomes" id="UP000265716">
    <property type="component" value="Unassembled WGS sequence"/>
</dbReference>
<name>A0A397D115_APHAT</name>
<keyword evidence="1" id="KW-0653">Protein transport</keyword>
<dbReference type="Proteomes" id="UP000283543">
    <property type="component" value="Unassembled WGS sequence"/>
</dbReference>
<accession>A0A397D115</accession>
<comment type="function">
    <text evidence="1">Component of the exocyst complex involved in the docking of exocytic vesicles with fusion sites on the plasma membrane.</text>
</comment>
<dbReference type="PANTHER" id="PTHR14146:SF0">
    <property type="entry name" value="EXOCYST COMPLEX COMPONENT 4"/>
    <property type="match status" value="1"/>
</dbReference>
<dbReference type="AlphaFoldDB" id="A0A397D115"/>
<keyword evidence="1" id="KW-0268">Exocytosis</keyword>
<reference evidence="4 5" key="1">
    <citation type="submission" date="2018-08" db="EMBL/GenBank/DDBJ databases">
        <title>Aphanomyces genome sequencing and annotation.</title>
        <authorList>
            <person name="Minardi D."/>
            <person name="Oidtmann B."/>
            <person name="Van Der Giezen M."/>
            <person name="Studholme D.J."/>
        </authorList>
    </citation>
    <scope>NUCLEOTIDE SEQUENCE [LARGE SCALE GENOMIC DNA]</scope>
    <source>
        <strain evidence="3 4">SA</strain>
        <strain evidence="2 5">Si</strain>
    </source>
</reference>
<sequence length="250" mass="28321">MSSSSMTDQLQATEWEFEVKFKDPAFWTLPVTKRLLFDQGKLAMLAYINMACDAVSLHTEARIQSAAVAISADTLEHVLHNVKSVSWRCSGLADECLFFLRRELRLHAFYYLTQVTSSSSSPPTSTAAATLVAPHECIVGWNAHLMRMHLPLTTDKMAFVWDGLDRLEATIVMHSVQYTPKMTLATISQMAVNLNAYFQLLTLSETDLELFLMENRRLFPTDCLRAIWRVDVPTRVLTKSSVNKLDSLLR</sequence>
<dbReference type="EMBL" id="QUTC01005620">
    <property type="protein sequence ID" value="RHY56883.1"/>
    <property type="molecule type" value="Genomic_DNA"/>
</dbReference>
<dbReference type="GO" id="GO:0015031">
    <property type="term" value="P:protein transport"/>
    <property type="evidence" value="ECO:0007669"/>
    <property type="project" value="UniProtKB-KW"/>
</dbReference>
<protein>
    <recommendedName>
        <fullName evidence="1">Exocyst complex component Sec8</fullName>
    </recommendedName>
</protein>
<dbReference type="InterPro" id="IPR039682">
    <property type="entry name" value="Sec8/EXOC4"/>
</dbReference>
<dbReference type="GO" id="GO:0006612">
    <property type="term" value="P:protein targeting to membrane"/>
    <property type="evidence" value="ECO:0007669"/>
    <property type="project" value="UniProtKB-UniRule"/>
</dbReference>